<name>A0A3M7Q1L5_BRAPC</name>
<organism evidence="1 2">
    <name type="scientific">Brachionus plicatilis</name>
    <name type="common">Marine rotifer</name>
    <name type="synonym">Brachionus muelleri</name>
    <dbReference type="NCBI Taxonomy" id="10195"/>
    <lineage>
        <taxon>Eukaryota</taxon>
        <taxon>Metazoa</taxon>
        <taxon>Spiralia</taxon>
        <taxon>Gnathifera</taxon>
        <taxon>Rotifera</taxon>
        <taxon>Eurotatoria</taxon>
        <taxon>Monogononta</taxon>
        <taxon>Pseudotrocha</taxon>
        <taxon>Ploima</taxon>
        <taxon>Brachionidae</taxon>
        <taxon>Brachionus</taxon>
    </lineage>
</organism>
<accession>A0A3M7Q1L5</accession>
<gene>
    <name evidence="1" type="ORF">BpHYR1_032865</name>
</gene>
<dbReference type="EMBL" id="REGN01007890">
    <property type="protein sequence ID" value="RNA05019.1"/>
    <property type="molecule type" value="Genomic_DNA"/>
</dbReference>
<proteinExistence type="predicted"/>
<comment type="caution">
    <text evidence="1">The sequence shown here is derived from an EMBL/GenBank/DDBJ whole genome shotgun (WGS) entry which is preliminary data.</text>
</comment>
<protein>
    <submittedName>
        <fullName evidence="1">Uncharacterized protein</fullName>
    </submittedName>
</protein>
<sequence>MNCPKNKQFGVVVFCSLSKFSGNYITKSLKNKTNLILDLIWLKIQKNLLLANLSNNWTKLSNKNLRIVDQSIVDNLAVTK</sequence>
<keyword evidence="2" id="KW-1185">Reference proteome</keyword>
<reference evidence="1 2" key="1">
    <citation type="journal article" date="2018" name="Sci. Rep.">
        <title>Genomic signatures of local adaptation to the degree of environmental predictability in rotifers.</title>
        <authorList>
            <person name="Franch-Gras L."/>
            <person name="Hahn C."/>
            <person name="Garcia-Roger E.M."/>
            <person name="Carmona M.J."/>
            <person name="Serra M."/>
            <person name="Gomez A."/>
        </authorList>
    </citation>
    <scope>NUCLEOTIDE SEQUENCE [LARGE SCALE GENOMIC DNA]</scope>
    <source>
        <strain evidence="1">HYR1</strain>
    </source>
</reference>
<dbReference type="Proteomes" id="UP000276133">
    <property type="component" value="Unassembled WGS sequence"/>
</dbReference>
<evidence type="ECO:0000313" key="2">
    <source>
        <dbReference type="Proteomes" id="UP000276133"/>
    </source>
</evidence>
<dbReference type="AlphaFoldDB" id="A0A3M7Q1L5"/>
<evidence type="ECO:0000313" key="1">
    <source>
        <dbReference type="EMBL" id="RNA05019.1"/>
    </source>
</evidence>